<dbReference type="Proteomes" id="UP000001940">
    <property type="component" value="Chromosome V"/>
</dbReference>
<dbReference type="AGR" id="WB:WBGene00050936"/>
<evidence type="ECO:0000256" key="1">
    <source>
        <dbReference type="SAM" id="MobiDB-lite"/>
    </source>
</evidence>
<dbReference type="EMBL" id="BX284605">
    <property type="protein sequence ID" value="CAP16301.1"/>
    <property type="molecule type" value="Genomic_DNA"/>
</dbReference>
<feature type="compositionally biased region" description="Polar residues" evidence="1">
    <location>
        <begin position="14"/>
        <end position="26"/>
    </location>
</feature>
<dbReference type="UCSC" id="ZK856.16">
    <property type="organism name" value="c. elegans"/>
</dbReference>
<dbReference type="InParanoid" id="A8WHN5"/>
<organism evidence="2 3">
    <name type="scientific">Caenorhabditis elegans</name>
    <dbReference type="NCBI Taxonomy" id="6239"/>
    <lineage>
        <taxon>Eukaryota</taxon>
        <taxon>Metazoa</taxon>
        <taxon>Ecdysozoa</taxon>
        <taxon>Nematoda</taxon>
        <taxon>Chromadorea</taxon>
        <taxon>Rhabditida</taxon>
        <taxon>Rhabditina</taxon>
        <taxon>Rhabditomorpha</taxon>
        <taxon>Rhabditoidea</taxon>
        <taxon>Rhabditidae</taxon>
        <taxon>Peloderinae</taxon>
        <taxon>Caenorhabditis</taxon>
    </lineage>
</organism>
<name>A8WHN5_CAEEL</name>
<dbReference type="CTD" id="6418826"/>
<protein>
    <submittedName>
        <fullName evidence="2">Ovule protein</fullName>
    </submittedName>
</protein>
<feature type="compositionally biased region" description="Low complexity" evidence="1">
    <location>
        <begin position="72"/>
        <end position="86"/>
    </location>
</feature>
<sequence length="86" mass="9266">MSEKTRNLMLKSSAAPTSSQQYHSNNVPLPVFRGTSLISQLETQKYPTSFTACSSDFDNVIIPSCPSIPMPTQSSSSTDTAMDSST</sequence>
<reference evidence="2 3" key="1">
    <citation type="journal article" date="1998" name="Science">
        <title>Genome sequence of the nematode C. elegans: a platform for investigating biology.</title>
        <authorList>
            <consortium name="The C. elegans sequencing consortium"/>
            <person name="Sulson J.E."/>
            <person name="Waterston R."/>
        </authorList>
    </citation>
    <scope>NUCLEOTIDE SEQUENCE [LARGE SCALE GENOMIC DNA]</scope>
    <source>
        <strain evidence="2 3">Bristol N2</strain>
    </source>
</reference>
<dbReference type="GeneID" id="6418826"/>
<dbReference type="PaxDb" id="6239-ZK856.16"/>
<dbReference type="OMA" id="NVIIPSC"/>
<dbReference type="FunCoup" id="A8WHN5">
    <property type="interactions" value="118"/>
</dbReference>
<accession>A8WHN5</accession>
<dbReference type="OrthoDB" id="5782186at2759"/>
<dbReference type="KEGG" id="cel:CELE_ZK856.16"/>
<dbReference type="Bgee" id="WBGene00050936">
    <property type="expression patterns" value="Expressed in embryo and 3 other cell types or tissues"/>
</dbReference>
<proteinExistence type="predicted"/>
<dbReference type="RefSeq" id="NP_001123082.1">
    <property type="nucleotide sequence ID" value="NM_001129610.1"/>
</dbReference>
<evidence type="ECO:0000313" key="3">
    <source>
        <dbReference type="Proteomes" id="UP000001940"/>
    </source>
</evidence>
<dbReference type="AlphaFoldDB" id="A8WHN5"/>
<feature type="region of interest" description="Disordered" evidence="1">
    <location>
        <begin position="1"/>
        <end position="26"/>
    </location>
</feature>
<keyword evidence="3" id="KW-1185">Reference proteome</keyword>
<dbReference type="HOGENOM" id="CLU_189371_0_0_1"/>
<dbReference type="eggNOG" id="ENOG502TITD">
    <property type="taxonomic scope" value="Eukaryota"/>
</dbReference>
<evidence type="ECO:0000313" key="2">
    <source>
        <dbReference type="EMBL" id="CAP16301.1"/>
    </source>
</evidence>
<gene>
    <name evidence="2" type="ORF">CELE_ZK856.16</name>
    <name evidence="2 4" type="ORF">ZK856.16</name>
</gene>
<feature type="region of interest" description="Disordered" evidence="1">
    <location>
        <begin position="67"/>
        <end position="86"/>
    </location>
</feature>
<evidence type="ECO:0000313" key="4">
    <source>
        <dbReference type="WormBase" id="ZK856.16"/>
    </source>
</evidence>
<dbReference type="WormBase" id="ZK856.16">
    <property type="protein sequence ID" value="CE41747"/>
    <property type="gene ID" value="WBGene00050936"/>
</dbReference>